<proteinExistence type="predicted"/>
<evidence type="ECO:0000256" key="1">
    <source>
        <dbReference type="SAM" id="MobiDB-lite"/>
    </source>
</evidence>
<evidence type="ECO:0000313" key="3">
    <source>
        <dbReference type="Proteomes" id="UP001596545"/>
    </source>
</evidence>
<dbReference type="RefSeq" id="WP_256407213.1">
    <property type="nucleotide sequence ID" value="NZ_JANHDN010000001.1"/>
</dbReference>
<name>A0ABD6AFU2_9EURY</name>
<gene>
    <name evidence="2" type="ORF">ACFQMF_00770</name>
</gene>
<reference evidence="2 3" key="1">
    <citation type="journal article" date="2019" name="Int. J. Syst. Evol. Microbiol.">
        <title>The Global Catalogue of Microorganisms (GCM) 10K type strain sequencing project: providing services to taxonomists for standard genome sequencing and annotation.</title>
        <authorList>
            <consortium name="The Broad Institute Genomics Platform"/>
            <consortium name="The Broad Institute Genome Sequencing Center for Infectious Disease"/>
            <person name="Wu L."/>
            <person name="Ma J."/>
        </authorList>
    </citation>
    <scope>NUCLEOTIDE SEQUENCE [LARGE SCALE GENOMIC DNA]</scope>
    <source>
        <strain evidence="2 3">CGMCC 1.12554</strain>
    </source>
</reference>
<evidence type="ECO:0000313" key="2">
    <source>
        <dbReference type="EMBL" id="MFC7323104.1"/>
    </source>
</evidence>
<dbReference type="EMBL" id="JBHTBL010000001">
    <property type="protein sequence ID" value="MFC7323104.1"/>
    <property type="molecule type" value="Genomic_DNA"/>
</dbReference>
<dbReference type="AlphaFoldDB" id="A0ABD6AFU2"/>
<keyword evidence="3" id="KW-1185">Reference proteome</keyword>
<sequence length="45" mass="4812">MSDEQNKSPEINLPDGESEVHEMAGAETDEEKALAVAQAELIGDL</sequence>
<organism evidence="2 3">
    <name type="scientific">Halorubrum rutilum</name>
    <dbReference type="NCBI Taxonomy" id="1364933"/>
    <lineage>
        <taxon>Archaea</taxon>
        <taxon>Methanobacteriati</taxon>
        <taxon>Methanobacteriota</taxon>
        <taxon>Stenosarchaea group</taxon>
        <taxon>Halobacteria</taxon>
        <taxon>Halobacteriales</taxon>
        <taxon>Haloferacaceae</taxon>
        <taxon>Halorubrum</taxon>
    </lineage>
</organism>
<feature type="region of interest" description="Disordered" evidence="1">
    <location>
        <begin position="1"/>
        <end position="32"/>
    </location>
</feature>
<accession>A0ABD6AFU2</accession>
<protein>
    <recommendedName>
        <fullName evidence="4">Nucleotide exchange factor GrpE</fullName>
    </recommendedName>
</protein>
<dbReference type="Proteomes" id="UP001596545">
    <property type="component" value="Unassembled WGS sequence"/>
</dbReference>
<evidence type="ECO:0008006" key="4">
    <source>
        <dbReference type="Google" id="ProtNLM"/>
    </source>
</evidence>
<comment type="caution">
    <text evidence="2">The sequence shown here is derived from an EMBL/GenBank/DDBJ whole genome shotgun (WGS) entry which is preliminary data.</text>
</comment>